<gene>
    <name evidence="1" type="ORF">LKD32_11310</name>
</gene>
<comment type="caution">
    <text evidence="1">The sequence shown here is derived from an EMBL/GenBank/DDBJ whole genome shotgun (WGS) entry which is preliminary data.</text>
</comment>
<organism evidence="1 2">
    <name type="scientific">Brotaphodocola catenula</name>
    <dbReference type="NCBI Taxonomy" id="2885361"/>
    <lineage>
        <taxon>Bacteria</taxon>
        <taxon>Bacillati</taxon>
        <taxon>Bacillota</taxon>
        <taxon>Clostridia</taxon>
        <taxon>Lachnospirales</taxon>
        <taxon>Lachnospiraceae</taxon>
        <taxon>Brotaphodocola</taxon>
    </lineage>
</organism>
<proteinExistence type="predicted"/>
<dbReference type="AlphaFoldDB" id="A0AAE3APM8"/>
<reference evidence="1" key="1">
    <citation type="submission" date="2021-10" db="EMBL/GenBank/DDBJ databases">
        <title>Anaerobic single-cell dispensing facilitates the cultivation of human gut bacteria.</title>
        <authorList>
            <person name="Afrizal A."/>
        </authorList>
    </citation>
    <scope>NUCLEOTIDE SEQUENCE</scope>
    <source>
        <strain evidence="1">CLA-AA-H274</strain>
    </source>
</reference>
<sequence>MKLSKWMKWTLIIGAVFCLVGVGVMTCGAMMGGVSNMSVAIHRML</sequence>
<keyword evidence="2" id="KW-1185">Reference proteome</keyword>
<protein>
    <submittedName>
        <fullName evidence="1">Uncharacterized protein</fullName>
    </submittedName>
</protein>
<dbReference type="Proteomes" id="UP001198962">
    <property type="component" value="Unassembled WGS sequence"/>
</dbReference>
<evidence type="ECO:0000313" key="2">
    <source>
        <dbReference type="Proteomes" id="UP001198962"/>
    </source>
</evidence>
<dbReference type="RefSeq" id="WP_177976854.1">
    <property type="nucleotide sequence ID" value="NZ_JAJEPU010000036.1"/>
</dbReference>
<dbReference type="EMBL" id="JAJEPU010000036">
    <property type="protein sequence ID" value="MCC2165449.1"/>
    <property type="molecule type" value="Genomic_DNA"/>
</dbReference>
<evidence type="ECO:0000313" key="1">
    <source>
        <dbReference type="EMBL" id="MCC2165449.1"/>
    </source>
</evidence>
<accession>A0AAE3APM8</accession>
<name>A0AAE3APM8_9FIRM</name>